<sequence>MELVGIERKRTAVVNSTKHDTNGDKMSDILESTKVIVDIAEYLAYMVINSQYRFRIVDGYNWLIGLLVGLGHLEYGSMVKDTIRYGWARIHLMTNIKAYENLLVIPLVNRKWSQEKDTNQSADSSISENGVGFDNYVDRSVSYEIKLEKVIEYIKIPTENDYDGSGFGGGFEGGFGGDFSRYFGGESNDAKSWISNWLVNIAKEVLDRNVAITSLTLIKLLRAAKHYSVKEVEYIVMQADEKKLGFNHVYNRDDCVGTDNNGGLWRGGMDEPNGDSWDGSEDMLAYSNTSVHENVGMNMNAVEIMRRVYLGKQRVYLFVKYGIVTGIKREIKRIIREANAIYTQTSVHPTTAIDRHVWINLINSIVKECCNVYIDTMMKCGRVRKSITELEWVKEGLQEMSIIPIEITGAVYAKMVEKILNQVIQRCNSNNHSKLADTNISTGSSGMGENKDDNRLKHEFRNNEKTNTTEMLMHGSQATPTSLQHSSEAINKLERRGNSRKFFSLGGYTIELIDRLIMGYARKDNIYTLEQVLSGEINSGIGSDGISETDRIRLVKLMINGLVAEYKQHKIYLQSQLSAISATSATSSDSMEIEMRMGMGISWLAGSNNHQPRVGENNKQKNENSSDSASRMTVDKEEYAVRAFKIYKAVKNNRPNNKYDEDVNVVPGNVAIREIEDDIETIYSILVACTAVFTKVPLTCSTPGSVDTWKKRINAQRLEQCGEYKYENDALTTIEMLQAKLMAINSRRSLFATFLGRSPTRAMDLSSDNVEGNKSIENRLDPKRKVGAKEEKKMRQEIMGWYIRTMELLYNLNRNMEHSEEGGGWGGGRRYVADEIRYKMRNQFGVYL</sequence>
<reference evidence="3" key="1">
    <citation type="submission" date="2017-01" db="EMBL/GenBank/DDBJ databases">
        <authorList>
            <person name="Wang Y."/>
            <person name="White M."/>
            <person name="Kvist S."/>
            <person name="Moncalvo J.-M."/>
        </authorList>
    </citation>
    <scope>NUCLEOTIDE SEQUENCE [LARGE SCALE GENOMIC DNA]</scope>
    <source>
        <strain evidence="3">COL-18-3</strain>
    </source>
</reference>
<protein>
    <submittedName>
        <fullName evidence="2">Uncharacterized protein</fullName>
    </submittedName>
</protein>
<proteinExistence type="predicted"/>
<name>A0A1R1PNF1_ZANCU</name>
<dbReference type="EMBL" id="LSSK01000651">
    <property type="protein sequence ID" value="OMH82489.1"/>
    <property type="molecule type" value="Genomic_DNA"/>
</dbReference>
<comment type="caution">
    <text evidence="2">The sequence shown here is derived from an EMBL/GenBank/DDBJ whole genome shotgun (WGS) entry which is preliminary data.</text>
</comment>
<feature type="region of interest" description="Disordered" evidence="1">
    <location>
        <begin position="610"/>
        <end position="632"/>
    </location>
</feature>
<evidence type="ECO:0000313" key="3">
    <source>
        <dbReference type="Proteomes" id="UP000188320"/>
    </source>
</evidence>
<gene>
    <name evidence="2" type="ORF">AX774_g4016</name>
</gene>
<organism evidence="2 3">
    <name type="scientific">Zancudomyces culisetae</name>
    <name type="common">Gut fungus</name>
    <name type="synonym">Smittium culisetae</name>
    <dbReference type="NCBI Taxonomy" id="1213189"/>
    <lineage>
        <taxon>Eukaryota</taxon>
        <taxon>Fungi</taxon>
        <taxon>Fungi incertae sedis</taxon>
        <taxon>Zoopagomycota</taxon>
        <taxon>Kickxellomycotina</taxon>
        <taxon>Harpellomycetes</taxon>
        <taxon>Harpellales</taxon>
        <taxon>Legeriomycetaceae</taxon>
        <taxon>Zancudomyces</taxon>
    </lineage>
</organism>
<accession>A0A1R1PNF1</accession>
<evidence type="ECO:0000313" key="2">
    <source>
        <dbReference type="EMBL" id="OMH82489.1"/>
    </source>
</evidence>
<keyword evidence="3" id="KW-1185">Reference proteome</keyword>
<dbReference type="AlphaFoldDB" id="A0A1R1PNF1"/>
<dbReference type="Proteomes" id="UP000188320">
    <property type="component" value="Unassembled WGS sequence"/>
</dbReference>
<evidence type="ECO:0000256" key="1">
    <source>
        <dbReference type="SAM" id="MobiDB-lite"/>
    </source>
</evidence>
<feature type="compositionally biased region" description="Polar residues" evidence="1">
    <location>
        <begin position="434"/>
        <end position="444"/>
    </location>
</feature>
<feature type="region of interest" description="Disordered" evidence="1">
    <location>
        <begin position="434"/>
        <end position="457"/>
    </location>
</feature>